<dbReference type="PIRSF" id="PIRSF032025">
    <property type="entry name" value="UCP032025"/>
    <property type="match status" value="1"/>
</dbReference>
<evidence type="ECO:0000313" key="1">
    <source>
        <dbReference type="EMBL" id="KHJ54314.1"/>
    </source>
</evidence>
<protein>
    <submittedName>
        <fullName evidence="1">Lysophospholipase</fullName>
    </submittedName>
</protein>
<sequence>MVLNMIKLCVGVDTVEDLESHVAMRLAAARAAGLPAEQTHRTRVRPKRADEILGGGSLYWVIKGNVQLRQPIRRFDAVTEADGIERCHIVLEPVFQRTAWQPRRAFQGWRYLTVEDAPPDLGADDASIAALPPELRRELAALGLL</sequence>
<dbReference type="RefSeq" id="WP_039193657.1">
    <property type="nucleotide sequence ID" value="NZ_JAQRFV010000010.1"/>
</dbReference>
<dbReference type="Proteomes" id="UP000030826">
    <property type="component" value="Unassembled WGS sequence"/>
</dbReference>
<evidence type="ECO:0000313" key="2">
    <source>
        <dbReference type="Proteomes" id="UP000030826"/>
    </source>
</evidence>
<accession>A0A0B1Q1Q1</accession>
<dbReference type="Pfam" id="PF07370">
    <property type="entry name" value="DUF1489"/>
    <property type="match status" value="1"/>
</dbReference>
<name>A0A0B1Q1Q1_9HYPH</name>
<dbReference type="EMBL" id="JRFJ01000003">
    <property type="protein sequence ID" value="KHJ54314.1"/>
    <property type="molecule type" value="Genomic_DNA"/>
</dbReference>
<dbReference type="AlphaFoldDB" id="A0A0B1Q1Q1"/>
<dbReference type="InterPro" id="IPR008320">
    <property type="entry name" value="UCP032025"/>
</dbReference>
<comment type="caution">
    <text evidence="1">The sequence shown here is derived from an EMBL/GenBank/DDBJ whole genome shotgun (WGS) entry which is preliminary data.</text>
</comment>
<dbReference type="OrthoDB" id="9798292at2"/>
<dbReference type="STRING" id="370622.LA66_12700"/>
<gene>
    <name evidence="1" type="ORF">LA66_12700</name>
</gene>
<proteinExistence type="predicted"/>
<organism evidence="1 2">
    <name type="scientific">Aureimonas altamirensis</name>
    <dbReference type="NCBI Taxonomy" id="370622"/>
    <lineage>
        <taxon>Bacteria</taxon>
        <taxon>Pseudomonadati</taxon>
        <taxon>Pseudomonadota</taxon>
        <taxon>Alphaproteobacteria</taxon>
        <taxon>Hyphomicrobiales</taxon>
        <taxon>Aurantimonadaceae</taxon>
        <taxon>Aureimonas</taxon>
    </lineage>
</organism>
<reference evidence="1 2" key="1">
    <citation type="submission" date="2014-09" db="EMBL/GenBank/DDBJ databases">
        <title>Isolation and characterization of Aurantimonas altamirensis ON-56566 from clinical sample following a dog bite.</title>
        <authorList>
            <person name="Eshaghi A."/>
            <person name="Li A."/>
            <person name="Shahinas D."/>
            <person name="Bahn P."/>
            <person name="Kus J.V."/>
            <person name="Patel S.N."/>
        </authorList>
    </citation>
    <scope>NUCLEOTIDE SEQUENCE [LARGE SCALE GENOMIC DNA]</scope>
    <source>
        <strain evidence="1 2">ON-56566</strain>
    </source>
</reference>